<evidence type="ECO:0000259" key="14">
    <source>
        <dbReference type="PROSITE" id="PS50110"/>
    </source>
</evidence>
<sequence>MKKTLMQLLTTDLLKNLSISLRGRLLLLVFVSSIPAFGLIIYSAIEDHKAAEREAREQTRALAARIADKQNRLFEETRQSLVLLSNIPYVTVPELLPRCQESLPRIHSQNSLFADIGMTDSEGNLLCNALNFENPANFSERLWFRRAIASRQFAIGDIIFGLPLKSPELIMGHPVFTEDGKLLKVLYASIDLSWLRAALTPLLQSDETVVSLIDTDNTVLLRVPDTDYEWTGRSAPAREIPNGNCRAFEEFQDVDGISRIYASEPVLWIDEKCIHVRVGVPKQVFFEPVESRLYRNITVLSAASLAALLIAWFGSRWLVLHRMNILTDAAQRLGEGDWSARANLDKSGDEIGRLARIFDQTAARLQSREARLLQSDRALSHANRALNVLSAGNRAMLHTENEQSLLNEITRMIVEKGGYRMAWVGFAKHDTDKNIEPVAHAGSDRDYVDRLNLSWGNDSTRHGACGRAIAEGRPIVVPDIAMAPEYRSWREAALQCGFASCIALPLIDSHQTLGMLSIYATETDAFDSVEIELLKEAAADLTYGICRLRDQARSRQADEIEDLYNKAPCGYHSLDEQGRFIRINDTELAWLGYAREEVIGNMRFLDLLTPSSQKAFEENFSIFKKRGWVRELEFEMLRKDGTILPVLLNASAIRDENGSYLSSRSTVYDITDRKRAEEAMLQTKEAAETLSRIKSEFLANMSHELRTPLNAIIGFSEVLKDELIGEMTPEQREYVTDIFHSGQHLLSLINDILDLSKIEAGKMALDLDTLDIDDLLRNSLAIVKEKAAAHRVRLQLETAEPIGPAMLDGRKTKQIIYNLLSNAVKFTHEDGRVTLRYRKVSRLDVEAWTSDAETCLRMPLPVNHFEQFMEFEIEDSGIGISVEDAPRLFHAFSQLDSSLSRKSEGTGLGLVLVLKLAQLHGGTMAVASTPGQGSRFFVWLPWRDIGADHIERLPSNRQNELDSGYSLALVIEDNPVAAELIRLQLEPEGFEIALAENAAAGLELLARLQPSLIILDILLPDMDGWELLARIKQSDSPATNIPVVIVSIVADAQKGFALGASAVLQKPVGRNELVNVLTKLRPVTPMEGVKVLVVDDDPKSVDLLSAYLLEPGYIVLKAYGGKDGIALAQRERPDLLVLDLMMPDINGFDVVEALKQSPDTADIPIVVVTAKTLTTEDRAVLNGNVAAIMEKSSFNHKSFANEVRRSLRLNKRTI</sequence>
<dbReference type="SMART" id="SM00065">
    <property type="entry name" value="GAF"/>
    <property type="match status" value="1"/>
</dbReference>
<evidence type="ECO:0000256" key="10">
    <source>
        <dbReference type="ARBA" id="ARBA00023136"/>
    </source>
</evidence>
<dbReference type="InterPro" id="IPR003594">
    <property type="entry name" value="HATPase_dom"/>
</dbReference>
<dbReference type="EMBL" id="CP035467">
    <property type="protein sequence ID" value="QCW84272.1"/>
    <property type="molecule type" value="Genomic_DNA"/>
</dbReference>
<dbReference type="PROSITE" id="PS50113">
    <property type="entry name" value="PAC"/>
    <property type="match status" value="1"/>
</dbReference>
<dbReference type="CDD" id="cd00130">
    <property type="entry name" value="PAS"/>
    <property type="match status" value="1"/>
</dbReference>
<dbReference type="Gene3D" id="1.10.287.130">
    <property type="match status" value="1"/>
</dbReference>
<dbReference type="InterPro" id="IPR029016">
    <property type="entry name" value="GAF-like_dom_sf"/>
</dbReference>
<dbReference type="SMART" id="SM00448">
    <property type="entry name" value="REC"/>
    <property type="match status" value="2"/>
</dbReference>
<feature type="domain" description="Response regulatory" evidence="14">
    <location>
        <begin position="967"/>
        <end position="1081"/>
    </location>
</feature>
<keyword evidence="7" id="KW-0418">Kinase</keyword>
<dbReference type="InterPro" id="IPR003660">
    <property type="entry name" value="HAMP_dom"/>
</dbReference>
<dbReference type="PROSITE" id="PS50885">
    <property type="entry name" value="HAMP"/>
    <property type="match status" value="1"/>
</dbReference>
<dbReference type="SUPFAM" id="SSF52172">
    <property type="entry name" value="CheY-like"/>
    <property type="match status" value="2"/>
</dbReference>
<feature type="domain" description="Histidine kinase" evidence="13">
    <location>
        <begin position="700"/>
        <end position="944"/>
    </location>
</feature>
<comment type="catalytic activity">
    <reaction evidence="1">
        <text>ATP + protein L-histidine = ADP + protein N-phospho-L-histidine.</text>
        <dbReference type="EC" id="2.7.13.3"/>
    </reaction>
</comment>
<dbReference type="InterPro" id="IPR036890">
    <property type="entry name" value="HATPase_C_sf"/>
</dbReference>
<dbReference type="GO" id="GO:0005886">
    <property type="term" value="C:plasma membrane"/>
    <property type="evidence" value="ECO:0007669"/>
    <property type="project" value="TreeGrafter"/>
</dbReference>
<proteinExistence type="predicted"/>
<dbReference type="SMART" id="SM00387">
    <property type="entry name" value="HATPase_c"/>
    <property type="match status" value="1"/>
</dbReference>
<dbReference type="CDD" id="cd00082">
    <property type="entry name" value="HisKA"/>
    <property type="match status" value="1"/>
</dbReference>
<dbReference type="Gene3D" id="3.30.450.20">
    <property type="entry name" value="PAS domain"/>
    <property type="match status" value="2"/>
</dbReference>
<dbReference type="InterPro" id="IPR011006">
    <property type="entry name" value="CheY-like_superfamily"/>
</dbReference>
<dbReference type="Pfam" id="PF00512">
    <property type="entry name" value="HisKA"/>
    <property type="match status" value="1"/>
</dbReference>
<dbReference type="PRINTS" id="PR00344">
    <property type="entry name" value="BCTRLSENSOR"/>
</dbReference>
<dbReference type="Pfam" id="PF00672">
    <property type="entry name" value="HAMP"/>
    <property type="match status" value="1"/>
</dbReference>
<dbReference type="PANTHER" id="PTHR43047:SF63">
    <property type="entry name" value="HISTIDINE KINASE"/>
    <property type="match status" value="1"/>
</dbReference>
<keyword evidence="10 12" id="KW-0472">Membrane</keyword>
<keyword evidence="4 11" id="KW-0597">Phosphoprotein</keyword>
<dbReference type="FunFam" id="1.10.287.130:FF:000038">
    <property type="entry name" value="Sensory transduction histidine kinase"/>
    <property type="match status" value="1"/>
</dbReference>
<evidence type="ECO:0000256" key="3">
    <source>
        <dbReference type="ARBA" id="ARBA00012438"/>
    </source>
</evidence>
<feature type="domain" description="HAMP" evidence="17">
    <location>
        <begin position="317"/>
        <end position="370"/>
    </location>
</feature>
<dbReference type="InterPro" id="IPR003661">
    <property type="entry name" value="HisK_dim/P_dom"/>
</dbReference>
<dbReference type="SMART" id="SM00304">
    <property type="entry name" value="HAMP"/>
    <property type="match status" value="1"/>
</dbReference>
<dbReference type="Pfam" id="PF13185">
    <property type="entry name" value="GAF_2"/>
    <property type="match status" value="1"/>
</dbReference>
<dbReference type="CDD" id="cd00156">
    <property type="entry name" value="REC"/>
    <property type="match status" value="1"/>
</dbReference>
<dbReference type="EC" id="2.7.13.3" evidence="3"/>
<name>A0A4P9URY4_METBY</name>
<keyword evidence="6" id="KW-0547">Nucleotide-binding</keyword>
<dbReference type="SMART" id="SM00086">
    <property type="entry name" value="PAC"/>
    <property type="match status" value="1"/>
</dbReference>
<keyword evidence="9" id="KW-0902">Two-component regulatory system</keyword>
<dbReference type="GO" id="GO:0009927">
    <property type="term" value="F:histidine phosphotransfer kinase activity"/>
    <property type="evidence" value="ECO:0007669"/>
    <property type="project" value="TreeGrafter"/>
</dbReference>
<evidence type="ECO:0000256" key="4">
    <source>
        <dbReference type="ARBA" id="ARBA00022553"/>
    </source>
</evidence>
<feature type="transmembrane region" description="Helical" evidence="12">
    <location>
        <begin position="25"/>
        <end position="45"/>
    </location>
</feature>
<dbReference type="PROSITE" id="PS50112">
    <property type="entry name" value="PAS"/>
    <property type="match status" value="1"/>
</dbReference>
<dbReference type="InterPro" id="IPR035965">
    <property type="entry name" value="PAS-like_dom_sf"/>
</dbReference>
<feature type="domain" description="PAC" evidence="16">
    <location>
        <begin position="630"/>
        <end position="682"/>
    </location>
</feature>
<dbReference type="Pfam" id="PF13426">
    <property type="entry name" value="PAS_9"/>
    <property type="match status" value="1"/>
</dbReference>
<reference evidence="19" key="1">
    <citation type="journal article" date="2019" name="J. Bacteriol.">
        <title>A Mutagenic Screen Identifies a TonB-Dependent Receptor Required for the Lanthanide Metal Switch in the Type I Methanotroph 'Methylotuvimicrobium buryatense' 5GB1C.</title>
        <authorList>
            <person name="Groom J.D."/>
            <person name="Ford S.M."/>
            <person name="Pesesky M.W."/>
            <person name="Lidstrom M.E."/>
        </authorList>
    </citation>
    <scope>NUCLEOTIDE SEQUENCE [LARGE SCALE GENOMIC DNA]</scope>
    <source>
        <strain evidence="19">5GB1C</strain>
    </source>
</reference>
<dbReference type="AlphaFoldDB" id="A0A4P9URY4"/>
<dbReference type="Pfam" id="PF00072">
    <property type="entry name" value="Response_reg"/>
    <property type="match status" value="2"/>
</dbReference>
<dbReference type="Proteomes" id="UP000305881">
    <property type="component" value="Chromosome"/>
</dbReference>
<evidence type="ECO:0000256" key="8">
    <source>
        <dbReference type="ARBA" id="ARBA00022840"/>
    </source>
</evidence>
<dbReference type="GO" id="GO:0000155">
    <property type="term" value="F:phosphorelay sensor kinase activity"/>
    <property type="evidence" value="ECO:0007669"/>
    <property type="project" value="InterPro"/>
</dbReference>
<dbReference type="Gene3D" id="3.30.450.40">
    <property type="match status" value="1"/>
</dbReference>
<accession>A0A4P9URY4</accession>
<evidence type="ECO:0000259" key="13">
    <source>
        <dbReference type="PROSITE" id="PS50109"/>
    </source>
</evidence>
<evidence type="ECO:0000256" key="6">
    <source>
        <dbReference type="ARBA" id="ARBA00022741"/>
    </source>
</evidence>
<dbReference type="STRING" id="675511.GCA_000341735_03419"/>
<feature type="modified residue" description="4-aspartylphosphate" evidence="11">
    <location>
        <position position="1139"/>
    </location>
</feature>
<dbReference type="SMART" id="SM00388">
    <property type="entry name" value="HisKA"/>
    <property type="match status" value="1"/>
</dbReference>
<evidence type="ECO:0000256" key="9">
    <source>
        <dbReference type="ARBA" id="ARBA00023012"/>
    </source>
</evidence>
<dbReference type="PANTHER" id="PTHR43047">
    <property type="entry name" value="TWO-COMPONENT HISTIDINE PROTEIN KINASE"/>
    <property type="match status" value="1"/>
</dbReference>
<keyword evidence="12" id="KW-0812">Transmembrane</keyword>
<dbReference type="GO" id="GO:0005524">
    <property type="term" value="F:ATP binding"/>
    <property type="evidence" value="ECO:0007669"/>
    <property type="project" value="UniProtKB-KW"/>
</dbReference>
<evidence type="ECO:0000259" key="17">
    <source>
        <dbReference type="PROSITE" id="PS50885"/>
    </source>
</evidence>
<evidence type="ECO:0000256" key="2">
    <source>
        <dbReference type="ARBA" id="ARBA00004370"/>
    </source>
</evidence>
<keyword evidence="19" id="KW-1185">Reference proteome</keyword>
<organism evidence="18 19">
    <name type="scientific">Methylotuvimicrobium buryatense</name>
    <name type="common">Methylomicrobium buryatense</name>
    <dbReference type="NCBI Taxonomy" id="95641"/>
    <lineage>
        <taxon>Bacteria</taxon>
        <taxon>Pseudomonadati</taxon>
        <taxon>Pseudomonadota</taxon>
        <taxon>Gammaproteobacteria</taxon>
        <taxon>Methylococcales</taxon>
        <taxon>Methylococcaceae</taxon>
        <taxon>Methylotuvimicrobium</taxon>
    </lineage>
</organism>
<feature type="modified residue" description="4-aspartylphosphate" evidence="11">
    <location>
        <position position="1016"/>
    </location>
</feature>
<dbReference type="RefSeq" id="WP_017841844.1">
    <property type="nucleotide sequence ID" value="NZ_CP035467.1"/>
</dbReference>
<dbReference type="InterPro" id="IPR001789">
    <property type="entry name" value="Sig_transdc_resp-reg_receiver"/>
</dbReference>
<evidence type="ECO:0000259" key="15">
    <source>
        <dbReference type="PROSITE" id="PS50112"/>
    </source>
</evidence>
<dbReference type="NCBIfam" id="TIGR00229">
    <property type="entry name" value="sensory_box"/>
    <property type="match status" value="1"/>
</dbReference>
<keyword evidence="5" id="KW-0808">Transferase</keyword>
<protein>
    <recommendedName>
        <fullName evidence="3">histidine kinase</fullName>
        <ecNumber evidence="3">2.7.13.3</ecNumber>
    </recommendedName>
</protein>
<dbReference type="CDD" id="cd06225">
    <property type="entry name" value="HAMP"/>
    <property type="match status" value="1"/>
</dbReference>
<dbReference type="SUPFAM" id="SSF55785">
    <property type="entry name" value="PYP-like sensor domain (PAS domain)"/>
    <property type="match status" value="1"/>
</dbReference>
<dbReference type="InterPro" id="IPR004358">
    <property type="entry name" value="Sig_transdc_His_kin-like_C"/>
</dbReference>
<evidence type="ECO:0000256" key="11">
    <source>
        <dbReference type="PROSITE-ProRule" id="PRU00169"/>
    </source>
</evidence>
<feature type="domain" description="Response regulatory" evidence="14">
    <location>
        <begin position="1090"/>
        <end position="1207"/>
    </location>
</feature>
<dbReference type="Gene3D" id="6.10.340.10">
    <property type="match status" value="1"/>
</dbReference>
<evidence type="ECO:0000313" key="18">
    <source>
        <dbReference type="EMBL" id="QCW84272.1"/>
    </source>
</evidence>
<evidence type="ECO:0000256" key="7">
    <source>
        <dbReference type="ARBA" id="ARBA00022777"/>
    </source>
</evidence>
<dbReference type="InterPro" id="IPR003018">
    <property type="entry name" value="GAF"/>
</dbReference>
<dbReference type="OrthoDB" id="5555106at2"/>
<dbReference type="InterPro" id="IPR036097">
    <property type="entry name" value="HisK_dim/P_sf"/>
</dbReference>
<keyword evidence="8" id="KW-0067">ATP-binding</keyword>
<dbReference type="InterPro" id="IPR005467">
    <property type="entry name" value="His_kinase_dom"/>
</dbReference>
<dbReference type="SUPFAM" id="SSF55781">
    <property type="entry name" value="GAF domain-like"/>
    <property type="match status" value="1"/>
</dbReference>
<evidence type="ECO:0000313" key="19">
    <source>
        <dbReference type="Proteomes" id="UP000305881"/>
    </source>
</evidence>
<evidence type="ECO:0000259" key="16">
    <source>
        <dbReference type="PROSITE" id="PS50113"/>
    </source>
</evidence>
<evidence type="ECO:0000256" key="1">
    <source>
        <dbReference type="ARBA" id="ARBA00000085"/>
    </source>
</evidence>
<gene>
    <name evidence="18" type="ORF">EQU24_20090</name>
</gene>
<keyword evidence="12" id="KW-1133">Transmembrane helix</keyword>
<dbReference type="SMART" id="SM00091">
    <property type="entry name" value="PAS"/>
    <property type="match status" value="1"/>
</dbReference>
<dbReference type="CDD" id="cd12914">
    <property type="entry name" value="PDC1_DGC_like"/>
    <property type="match status" value="1"/>
</dbReference>
<dbReference type="InterPro" id="IPR001610">
    <property type="entry name" value="PAC"/>
</dbReference>
<dbReference type="SUPFAM" id="SSF55874">
    <property type="entry name" value="ATPase domain of HSP90 chaperone/DNA topoisomerase II/histidine kinase"/>
    <property type="match status" value="1"/>
</dbReference>
<dbReference type="PROSITE" id="PS50110">
    <property type="entry name" value="RESPONSE_REGULATORY"/>
    <property type="match status" value="2"/>
</dbReference>
<dbReference type="Gene3D" id="3.30.565.10">
    <property type="entry name" value="Histidine kinase-like ATPase, C-terminal domain"/>
    <property type="match status" value="1"/>
</dbReference>
<dbReference type="InterPro" id="IPR000014">
    <property type="entry name" value="PAS"/>
</dbReference>
<evidence type="ECO:0000256" key="12">
    <source>
        <dbReference type="SAM" id="Phobius"/>
    </source>
</evidence>
<dbReference type="SUPFAM" id="SSF158472">
    <property type="entry name" value="HAMP domain-like"/>
    <property type="match status" value="1"/>
</dbReference>
<comment type="subcellular location">
    <subcellularLocation>
        <location evidence="2">Membrane</location>
    </subcellularLocation>
</comment>
<dbReference type="SUPFAM" id="SSF47384">
    <property type="entry name" value="Homodimeric domain of signal transducing histidine kinase"/>
    <property type="match status" value="1"/>
</dbReference>
<dbReference type="InterPro" id="IPR000700">
    <property type="entry name" value="PAS-assoc_C"/>
</dbReference>
<feature type="domain" description="PAS" evidence="15">
    <location>
        <begin position="556"/>
        <end position="627"/>
    </location>
</feature>
<dbReference type="PROSITE" id="PS50109">
    <property type="entry name" value="HIS_KIN"/>
    <property type="match status" value="1"/>
</dbReference>
<evidence type="ECO:0000256" key="5">
    <source>
        <dbReference type="ARBA" id="ARBA00022679"/>
    </source>
</evidence>
<dbReference type="Pfam" id="PF02518">
    <property type="entry name" value="HATPase_c"/>
    <property type="match status" value="1"/>
</dbReference>
<dbReference type="Gene3D" id="3.40.50.2300">
    <property type="match status" value="2"/>
</dbReference>
<dbReference type="KEGG" id="mbur:EQU24_20090"/>